<organism evidence="2 3">
    <name type="scientific">Dryococelus australis</name>
    <dbReference type="NCBI Taxonomy" id="614101"/>
    <lineage>
        <taxon>Eukaryota</taxon>
        <taxon>Metazoa</taxon>
        <taxon>Ecdysozoa</taxon>
        <taxon>Arthropoda</taxon>
        <taxon>Hexapoda</taxon>
        <taxon>Insecta</taxon>
        <taxon>Pterygota</taxon>
        <taxon>Neoptera</taxon>
        <taxon>Polyneoptera</taxon>
        <taxon>Phasmatodea</taxon>
        <taxon>Verophasmatodea</taxon>
        <taxon>Anareolatae</taxon>
        <taxon>Phasmatidae</taxon>
        <taxon>Eurycanthinae</taxon>
        <taxon>Dryococelus</taxon>
    </lineage>
</organism>
<gene>
    <name evidence="2" type="ORF">PR048_000570</name>
</gene>
<feature type="region of interest" description="Disordered" evidence="1">
    <location>
        <begin position="126"/>
        <end position="167"/>
    </location>
</feature>
<dbReference type="InterPro" id="IPR043502">
    <property type="entry name" value="DNA/RNA_pol_sf"/>
</dbReference>
<protein>
    <submittedName>
        <fullName evidence="2">Uncharacterized protein</fullName>
    </submittedName>
</protein>
<name>A0ABQ9IF05_9NEOP</name>
<evidence type="ECO:0000313" key="3">
    <source>
        <dbReference type="Proteomes" id="UP001159363"/>
    </source>
</evidence>
<dbReference type="SUPFAM" id="SSF56672">
    <property type="entry name" value="DNA/RNA polymerases"/>
    <property type="match status" value="1"/>
</dbReference>
<evidence type="ECO:0000256" key="1">
    <source>
        <dbReference type="SAM" id="MobiDB-lite"/>
    </source>
</evidence>
<evidence type="ECO:0000313" key="2">
    <source>
        <dbReference type="EMBL" id="KAJ8895245.1"/>
    </source>
</evidence>
<proteinExistence type="predicted"/>
<dbReference type="Proteomes" id="UP001159363">
    <property type="component" value="Chromosome 1"/>
</dbReference>
<dbReference type="EMBL" id="JARBHB010000001">
    <property type="protein sequence ID" value="KAJ8895245.1"/>
    <property type="molecule type" value="Genomic_DNA"/>
</dbReference>
<accession>A0ABQ9IF05</accession>
<keyword evidence="3" id="KW-1185">Reference proteome</keyword>
<reference evidence="2 3" key="1">
    <citation type="submission" date="2023-02" db="EMBL/GenBank/DDBJ databases">
        <title>LHISI_Scaffold_Assembly.</title>
        <authorList>
            <person name="Stuart O.P."/>
            <person name="Cleave R."/>
            <person name="Magrath M.J.L."/>
            <person name="Mikheyev A.S."/>
        </authorList>
    </citation>
    <scope>NUCLEOTIDE SEQUENCE [LARGE SCALE GENOMIC DNA]</scope>
    <source>
        <strain evidence="2">Daus_M_001</strain>
        <tissue evidence="2">Leg muscle</tissue>
    </source>
</reference>
<comment type="caution">
    <text evidence="2">The sequence shown here is derived from an EMBL/GenBank/DDBJ whole genome shotgun (WGS) entry which is preliminary data.</text>
</comment>
<sequence length="398" mass="44503">MIESTRQLYVVESRVPIGKWNFNMAGTACVCIRHVACLNTIREGKRVVVGWSVKPRIAEVERSRTYSTLRITIWAHFAPDRFKRLVSISRKLTGRCKLRREEGLGKKCKGIGYGLCVVAFVRDPSQHSPGVISRRPDRESNPGSPVCKSSELPLRHSDSSDTPFHRFARTDPGEIVSKVWDFVAHLTRMKFGVKLTWRHTAGTVRIGPTCSRPPPPLVQAITLCEKRVHLQGHAPHYRFTAALPKNLPTAPSRSERVFGGLHCLQLCTLDPLPLNQPRMSFLLAGELSGPSTPPSLSIHHHNKNLLSNSNPFPYTSPECIFCWLEDCPFQGMPSHPPPFTTNPEPEFSETIAASARNGALREVGLTIHPDKVTWAKTYVRYLGFVISNGELVVDPEKI</sequence>